<sequence length="157" mass="16305">METIGPAATMVIAAAGGDHRGEVADAAADVGGRELVPDDAEGQREEGIADALDDPSDDEVADPAEDRGEDRGGQRIGRHHPGRGRPGGVQGVLDGRQGRRDQRLEHGEHAGTGREDREGEAGGLAGHEEASPKARERCTGKVEVPLAIALDGVRTGR</sequence>
<dbReference type="EMBL" id="BMVG01000017">
    <property type="protein sequence ID" value="GHE08517.1"/>
    <property type="molecule type" value="Genomic_DNA"/>
</dbReference>
<dbReference type="Proteomes" id="UP000655443">
    <property type="component" value="Unassembled WGS sequence"/>
</dbReference>
<organism evidence="2 3">
    <name type="scientific">Streptomyces alanosinicus</name>
    <dbReference type="NCBI Taxonomy" id="68171"/>
    <lineage>
        <taxon>Bacteria</taxon>
        <taxon>Bacillati</taxon>
        <taxon>Actinomycetota</taxon>
        <taxon>Actinomycetes</taxon>
        <taxon>Kitasatosporales</taxon>
        <taxon>Streptomycetaceae</taxon>
        <taxon>Streptomyces</taxon>
    </lineage>
</organism>
<evidence type="ECO:0000313" key="2">
    <source>
        <dbReference type="EMBL" id="GHE08517.1"/>
    </source>
</evidence>
<feature type="region of interest" description="Disordered" evidence="1">
    <location>
        <begin position="16"/>
        <end position="139"/>
    </location>
</feature>
<feature type="compositionally biased region" description="Basic and acidic residues" evidence="1">
    <location>
        <begin position="96"/>
        <end position="139"/>
    </location>
</feature>
<evidence type="ECO:0000256" key="1">
    <source>
        <dbReference type="SAM" id="MobiDB-lite"/>
    </source>
</evidence>
<accession>A0A918YLQ3</accession>
<dbReference type="AlphaFoldDB" id="A0A918YLQ3"/>
<protein>
    <submittedName>
        <fullName evidence="2">Uncharacterized protein</fullName>
    </submittedName>
</protein>
<name>A0A918YLQ3_9ACTN</name>
<reference evidence="2" key="1">
    <citation type="journal article" date="2014" name="Int. J. Syst. Evol. Microbiol.">
        <title>Complete genome sequence of Corynebacterium casei LMG S-19264T (=DSM 44701T), isolated from a smear-ripened cheese.</title>
        <authorList>
            <consortium name="US DOE Joint Genome Institute (JGI-PGF)"/>
            <person name="Walter F."/>
            <person name="Albersmeier A."/>
            <person name="Kalinowski J."/>
            <person name="Ruckert C."/>
        </authorList>
    </citation>
    <scope>NUCLEOTIDE SEQUENCE</scope>
    <source>
        <strain evidence="2">JCM 4714</strain>
    </source>
</reference>
<reference evidence="2" key="2">
    <citation type="submission" date="2020-09" db="EMBL/GenBank/DDBJ databases">
        <authorList>
            <person name="Sun Q."/>
            <person name="Ohkuma M."/>
        </authorList>
    </citation>
    <scope>NUCLEOTIDE SEQUENCE</scope>
    <source>
        <strain evidence="2">JCM 4714</strain>
    </source>
</reference>
<feature type="compositionally biased region" description="Basic and acidic residues" evidence="1">
    <location>
        <begin position="31"/>
        <end position="47"/>
    </location>
</feature>
<feature type="compositionally biased region" description="Acidic residues" evidence="1">
    <location>
        <begin position="51"/>
        <end position="63"/>
    </location>
</feature>
<proteinExistence type="predicted"/>
<evidence type="ECO:0000313" key="3">
    <source>
        <dbReference type="Proteomes" id="UP000655443"/>
    </source>
</evidence>
<feature type="compositionally biased region" description="Basic and acidic residues" evidence="1">
    <location>
        <begin position="64"/>
        <end position="73"/>
    </location>
</feature>
<gene>
    <name evidence="2" type="ORF">GCM10010339_57520</name>
</gene>
<comment type="caution">
    <text evidence="2">The sequence shown here is derived from an EMBL/GenBank/DDBJ whole genome shotgun (WGS) entry which is preliminary data.</text>
</comment>
<keyword evidence="3" id="KW-1185">Reference proteome</keyword>